<dbReference type="EMBL" id="AZFJ01000049">
    <property type="protein sequence ID" value="KRL85957.1"/>
    <property type="molecule type" value="Genomic_DNA"/>
</dbReference>
<name>A0A0R1U4M6_9LACO</name>
<reference evidence="1 2" key="1">
    <citation type="journal article" date="2015" name="Genome Announc.">
        <title>Expanding the biotechnology potential of lactobacilli through comparative genomics of 213 strains and associated genera.</title>
        <authorList>
            <person name="Sun Z."/>
            <person name="Harris H.M."/>
            <person name="McCann A."/>
            <person name="Guo C."/>
            <person name="Argimon S."/>
            <person name="Zhang W."/>
            <person name="Yang X."/>
            <person name="Jeffery I.B."/>
            <person name="Cooney J.C."/>
            <person name="Kagawa T.F."/>
            <person name="Liu W."/>
            <person name="Song Y."/>
            <person name="Salvetti E."/>
            <person name="Wrobel A."/>
            <person name="Rasinkangas P."/>
            <person name="Parkhill J."/>
            <person name="Rea M.C."/>
            <person name="O'Sullivan O."/>
            <person name="Ritari J."/>
            <person name="Douillard F.P."/>
            <person name="Paul Ross R."/>
            <person name="Yang R."/>
            <person name="Briner A.E."/>
            <person name="Felis G.E."/>
            <person name="de Vos W.M."/>
            <person name="Barrangou R."/>
            <person name="Klaenhammer T.R."/>
            <person name="Caufield P.W."/>
            <person name="Cui Y."/>
            <person name="Zhang H."/>
            <person name="O'Toole P.W."/>
        </authorList>
    </citation>
    <scope>NUCLEOTIDE SEQUENCE [LARGE SCALE GENOMIC DNA]</scope>
    <source>
        <strain evidence="1 2">DSM 15945</strain>
    </source>
</reference>
<dbReference type="PATRIC" id="fig|1423783.4.peg.1402"/>
<proteinExistence type="predicted"/>
<dbReference type="RefSeq" id="WP_156302172.1">
    <property type="nucleotide sequence ID" value="NZ_AZFJ01000049.1"/>
</dbReference>
<protein>
    <submittedName>
        <fullName evidence="1">Uncharacterized protein</fullName>
    </submittedName>
</protein>
<dbReference type="STRING" id="1423783.FC50_GL001360"/>
<evidence type="ECO:0000313" key="2">
    <source>
        <dbReference type="Proteomes" id="UP000051922"/>
    </source>
</evidence>
<evidence type="ECO:0000313" key="1">
    <source>
        <dbReference type="EMBL" id="KRL85957.1"/>
    </source>
</evidence>
<dbReference type="AlphaFoldDB" id="A0A0R1U4M6"/>
<gene>
    <name evidence="1" type="ORF">FC50_GL001360</name>
</gene>
<organism evidence="1 2">
    <name type="scientific">Lacticaseibacillus pantheris DSM 15945 = JCM 12539 = NBRC 106106</name>
    <dbReference type="NCBI Taxonomy" id="1423783"/>
    <lineage>
        <taxon>Bacteria</taxon>
        <taxon>Bacillati</taxon>
        <taxon>Bacillota</taxon>
        <taxon>Bacilli</taxon>
        <taxon>Lactobacillales</taxon>
        <taxon>Lactobacillaceae</taxon>
        <taxon>Lacticaseibacillus</taxon>
    </lineage>
</organism>
<keyword evidence="2" id="KW-1185">Reference proteome</keyword>
<accession>A0A0R1U4M6</accession>
<dbReference type="OrthoDB" id="2329400at2"/>
<sequence length="263" mass="29546">MMTAPTIYYAVVNLDGDFLLNWQTDSAPIVRYLYQHPQAKLLICHESPDNQDDCSIVATIEPQLTVEDIGLAPSSLGASGSRLIATLDATLGQALDAGVDNFGSAHAKRLAYLSLYYAQLKSLSRRDTIIMILSAYLHDFGADRDGQDGGYGLSRFNRYLDGHGIVDPELIHAKLTMILNRAHLPWSSTDSQQLMYILADSRVTGWTRHLQDWTHDIRLLDQLRFGRSVVLTQLHDYDAMRLLFISQQELNLIPDSKTKEILI</sequence>
<dbReference type="Proteomes" id="UP000051922">
    <property type="component" value="Unassembled WGS sequence"/>
</dbReference>
<comment type="caution">
    <text evidence="1">The sequence shown here is derived from an EMBL/GenBank/DDBJ whole genome shotgun (WGS) entry which is preliminary data.</text>
</comment>